<protein>
    <recommendedName>
        <fullName evidence="4">Peptidase C39-like domain-containing protein</fullName>
    </recommendedName>
</protein>
<accession>R6RQV5</accession>
<proteinExistence type="predicted"/>
<dbReference type="Gene3D" id="3.90.70.10">
    <property type="entry name" value="Cysteine proteinases"/>
    <property type="match status" value="1"/>
</dbReference>
<sequence>MKIKKVISCVFFAILLASFIQIYCFATNPKTDLQDQKDLIFQVYTNKYPGKDNVIRNIINIVTGSEQFVSIYDQDESEALNILEDSIRDAMEDCVDEFQLYSTRAGNTSTGEFYSPQTVPVLVQPNDYSCGPTALMQAIKGNGLNTEKELSDMIDEIKPDKKDGTNITVLCNYINNNFYSSSRYKYKVKAFTIYTYDKAAMYVRNSLYMDACPIYRISDTCHFDYYNNKHYTHYVTISYYNGAQNLMNFVDPNNNKQYRGTHTVTLDEFEESVSDDGWLLVMTKNTSDDPYIYN</sequence>
<feature type="chain" id="PRO_5004418034" description="Peptidase C39-like domain-containing protein" evidence="1">
    <location>
        <begin position="27"/>
        <end position="294"/>
    </location>
</feature>
<name>R6RQV5_9FIRM</name>
<evidence type="ECO:0008006" key="4">
    <source>
        <dbReference type="Google" id="ProtNLM"/>
    </source>
</evidence>
<gene>
    <name evidence="2" type="ORF">BN788_00165</name>
</gene>
<evidence type="ECO:0000313" key="3">
    <source>
        <dbReference type="Proteomes" id="UP000018142"/>
    </source>
</evidence>
<evidence type="ECO:0000256" key="1">
    <source>
        <dbReference type="SAM" id="SignalP"/>
    </source>
</evidence>
<dbReference type="AlphaFoldDB" id="R6RQV5"/>
<dbReference type="Proteomes" id="UP000018142">
    <property type="component" value="Unassembled WGS sequence"/>
</dbReference>
<dbReference type="EMBL" id="CBFJ010000150">
    <property type="protein sequence ID" value="CDC47734.1"/>
    <property type="molecule type" value="Genomic_DNA"/>
</dbReference>
<feature type="signal peptide" evidence="1">
    <location>
        <begin position="1"/>
        <end position="26"/>
    </location>
</feature>
<evidence type="ECO:0000313" key="2">
    <source>
        <dbReference type="EMBL" id="CDC47734.1"/>
    </source>
</evidence>
<keyword evidence="1" id="KW-0732">Signal</keyword>
<comment type="caution">
    <text evidence="2">The sequence shown here is derived from an EMBL/GenBank/DDBJ whole genome shotgun (WGS) entry which is preliminary data.</text>
</comment>
<organism evidence="2 3">
    <name type="scientific">[Eubacterium] siraeum CAG:80</name>
    <dbReference type="NCBI Taxonomy" id="1263080"/>
    <lineage>
        <taxon>Bacteria</taxon>
        <taxon>Bacillati</taxon>
        <taxon>Bacillota</taxon>
        <taxon>Clostridia</taxon>
        <taxon>Eubacteriales</taxon>
        <taxon>Oscillospiraceae</taxon>
        <taxon>Oscillospiraceae incertae sedis</taxon>
    </lineage>
</organism>
<reference evidence="2" key="1">
    <citation type="submission" date="2012-11" db="EMBL/GenBank/DDBJ databases">
        <title>Dependencies among metagenomic species, viruses, plasmids and units of genetic variation.</title>
        <authorList>
            <person name="Nielsen H.B."/>
            <person name="Almeida M."/>
            <person name="Juncker A.S."/>
            <person name="Rasmussen S."/>
            <person name="Li J."/>
            <person name="Sunagawa S."/>
            <person name="Plichta D."/>
            <person name="Gautier L."/>
            <person name="Le Chatelier E."/>
            <person name="Peletier E."/>
            <person name="Bonde I."/>
            <person name="Nielsen T."/>
            <person name="Manichanh C."/>
            <person name="Arumugam M."/>
            <person name="Batto J."/>
            <person name="Santos M.B.Q.D."/>
            <person name="Blom N."/>
            <person name="Borruel N."/>
            <person name="Burgdorf K.S."/>
            <person name="Boumezbeur F."/>
            <person name="Casellas F."/>
            <person name="Dore J."/>
            <person name="Guarner F."/>
            <person name="Hansen T."/>
            <person name="Hildebrand F."/>
            <person name="Kaas R.S."/>
            <person name="Kennedy S."/>
            <person name="Kristiansen K."/>
            <person name="Kultima J.R."/>
            <person name="Leonard P."/>
            <person name="Levenez F."/>
            <person name="Lund O."/>
            <person name="Moumen B."/>
            <person name="Le Paslier D."/>
            <person name="Pons N."/>
            <person name="Pedersen O."/>
            <person name="Prifti E."/>
            <person name="Qin J."/>
            <person name="Raes J."/>
            <person name="Tap J."/>
            <person name="Tims S."/>
            <person name="Ussery D.W."/>
            <person name="Yamada T."/>
            <person name="MetaHit consortium"/>
            <person name="Renault P."/>
            <person name="Sicheritz-Ponten T."/>
            <person name="Bork P."/>
            <person name="Wang J."/>
            <person name="Brunak S."/>
            <person name="Ehrlich S.D."/>
        </authorList>
    </citation>
    <scope>NUCLEOTIDE SEQUENCE [LARGE SCALE GENOMIC DNA]</scope>
</reference>